<dbReference type="Pfam" id="PF00916">
    <property type="entry name" value="Sulfate_transp"/>
    <property type="match status" value="1"/>
</dbReference>
<protein>
    <submittedName>
        <fullName evidence="7">Membrane protein</fullName>
    </submittedName>
</protein>
<evidence type="ECO:0000313" key="8">
    <source>
        <dbReference type="Proteomes" id="UP000620064"/>
    </source>
</evidence>
<dbReference type="EMBL" id="BMLV01000004">
    <property type="protein sequence ID" value="GGP05086.1"/>
    <property type="molecule type" value="Genomic_DNA"/>
</dbReference>
<dbReference type="InterPro" id="IPR011547">
    <property type="entry name" value="SLC26A/SulP_dom"/>
</dbReference>
<comment type="subcellular location">
    <subcellularLocation>
        <location evidence="1">Membrane</location>
        <topology evidence="1">Multi-pass membrane protein</topology>
    </subcellularLocation>
</comment>
<evidence type="ECO:0000256" key="2">
    <source>
        <dbReference type="ARBA" id="ARBA00022692"/>
    </source>
</evidence>
<feature type="transmembrane region" description="Helical" evidence="5">
    <location>
        <begin position="291"/>
        <end position="311"/>
    </location>
</feature>
<dbReference type="PROSITE" id="PS50801">
    <property type="entry name" value="STAS"/>
    <property type="match status" value="1"/>
</dbReference>
<evidence type="ECO:0000256" key="5">
    <source>
        <dbReference type="SAM" id="Phobius"/>
    </source>
</evidence>
<dbReference type="PANTHER" id="PTHR11814">
    <property type="entry name" value="SULFATE TRANSPORTER"/>
    <property type="match status" value="1"/>
</dbReference>
<reference evidence="8" key="1">
    <citation type="journal article" date="2019" name="Int. J. Syst. Evol. Microbiol.">
        <title>The Global Catalogue of Microorganisms (GCM) 10K type strain sequencing project: providing services to taxonomists for standard genome sequencing and annotation.</title>
        <authorList>
            <consortium name="The Broad Institute Genomics Platform"/>
            <consortium name="The Broad Institute Genome Sequencing Center for Infectious Disease"/>
            <person name="Wu L."/>
            <person name="Ma J."/>
        </authorList>
    </citation>
    <scope>NUCLEOTIDE SEQUENCE [LARGE SCALE GENOMIC DNA]</scope>
    <source>
        <strain evidence="8">CGMCC 1.7656</strain>
    </source>
</reference>
<feature type="domain" description="STAS" evidence="6">
    <location>
        <begin position="432"/>
        <end position="507"/>
    </location>
</feature>
<keyword evidence="3 5" id="KW-1133">Transmembrane helix</keyword>
<feature type="transmembrane region" description="Helical" evidence="5">
    <location>
        <begin position="323"/>
        <end position="343"/>
    </location>
</feature>
<gene>
    <name evidence="7" type="ORF">GCM10010992_19880</name>
</gene>
<keyword evidence="2 5" id="KW-0812">Transmembrane</keyword>
<keyword evidence="4 5" id="KW-0472">Membrane</keyword>
<evidence type="ECO:0000256" key="4">
    <source>
        <dbReference type="ARBA" id="ARBA00023136"/>
    </source>
</evidence>
<comment type="caution">
    <text evidence="7">The sequence shown here is derived from an EMBL/GenBank/DDBJ whole genome shotgun (WGS) entry which is preliminary data.</text>
</comment>
<organism evidence="7 8">
    <name type="scientific">Cloacibacterium rupense</name>
    <dbReference type="NCBI Taxonomy" id="517423"/>
    <lineage>
        <taxon>Bacteria</taxon>
        <taxon>Pseudomonadati</taxon>
        <taxon>Bacteroidota</taxon>
        <taxon>Flavobacteriia</taxon>
        <taxon>Flavobacteriales</taxon>
        <taxon>Weeksellaceae</taxon>
    </lineage>
</organism>
<feature type="transmembrane region" description="Helical" evidence="5">
    <location>
        <begin position="163"/>
        <end position="181"/>
    </location>
</feature>
<feature type="transmembrane region" description="Helical" evidence="5">
    <location>
        <begin position="33"/>
        <end position="49"/>
    </location>
</feature>
<feature type="transmembrane region" description="Helical" evidence="5">
    <location>
        <begin position="80"/>
        <end position="101"/>
    </location>
</feature>
<dbReference type="InterPro" id="IPR002645">
    <property type="entry name" value="STAS_dom"/>
</dbReference>
<feature type="transmembrane region" description="Helical" evidence="5">
    <location>
        <begin position="193"/>
        <end position="213"/>
    </location>
</feature>
<keyword evidence="8" id="KW-1185">Reference proteome</keyword>
<feature type="transmembrane region" description="Helical" evidence="5">
    <location>
        <begin position="113"/>
        <end position="133"/>
    </location>
</feature>
<accession>A0ABQ2NLA9</accession>
<name>A0ABQ2NLA9_9FLAO</name>
<sequence>MFKKHDLAAGLTVFLVALPLCLGVALASGAPLYSGILSGIIGGVVVSVISGSQLAVSGPAAGLTTLVSAAIISLGNFETFLLAVMIAGVFQILLGVLKLGVFASYFPSSVIKGMMAAIGIILISKQIPLALGYNQPDFWSSGFIQIFTSTNFLGNLKEFNANITRGAVFISFISLAILIFLKQPKNKKYNILPASLVVVIFGIAINYLLTYFGSSYALKSNQLVNIPSNIFAELKFPDFTKILSNIEIWKNGLLIGTLATLETLLSIEAMDKLDKHNRITPVNRELMAQGVGNFFCGLLGAIPLTAVVVRGSANIQAGAKTKVSSFVHGVFLLLSVLLIPFLINLIPYASLSAILILTGFGLTKIKIYKSLFNLGWKQFVPFIITIVIILATDLLIGVSIGLLISIYYIIKENFKESYDLEKTHYQGIDQYILKLHSNVTFLNKVEIKNTLDKVPPYSSLIIDGTNIHFIDHDVLEIISDFVVKAHDRHIQLELINIKTVETAASAH</sequence>
<evidence type="ECO:0000259" key="6">
    <source>
        <dbReference type="PROSITE" id="PS50801"/>
    </source>
</evidence>
<evidence type="ECO:0000256" key="3">
    <source>
        <dbReference type="ARBA" id="ARBA00022989"/>
    </source>
</evidence>
<feature type="transmembrane region" description="Helical" evidence="5">
    <location>
        <begin position="379"/>
        <end position="410"/>
    </location>
</feature>
<evidence type="ECO:0000256" key="1">
    <source>
        <dbReference type="ARBA" id="ARBA00004141"/>
    </source>
</evidence>
<evidence type="ECO:0000313" key="7">
    <source>
        <dbReference type="EMBL" id="GGP05086.1"/>
    </source>
</evidence>
<proteinExistence type="predicted"/>
<feature type="transmembrane region" description="Helical" evidence="5">
    <location>
        <begin position="56"/>
        <end position="74"/>
    </location>
</feature>
<dbReference type="InterPro" id="IPR001902">
    <property type="entry name" value="SLC26A/SulP_fam"/>
</dbReference>
<dbReference type="Proteomes" id="UP000620064">
    <property type="component" value="Unassembled WGS sequence"/>
</dbReference>